<dbReference type="InterPro" id="IPR008969">
    <property type="entry name" value="CarboxyPept-like_regulatory"/>
</dbReference>
<evidence type="ECO:0000256" key="8">
    <source>
        <dbReference type="PROSITE-ProRule" id="PRU01360"/>
    </source>
</evidence>
<keyword evidence="3 8" id="KW-1134">Transmembrane beta strand</keyword>
<protein>
    <submittedName>
        <fullName evidence="13">TonB-dependent receptor</fullName>
    </submittedName>
</protein>
<dbReference type="PANTHER" id="PTHR40980:SF4">
    <property type="entry name" value="TONB-DEPENDENT RECEPTOR-LIKE BETA-BARREL DOMAIN-CONTAINING PROTEIN"/>
    <property type="match status" value="1"/>
</dbReference>
<evidence type="ECO:0000256" key="10">
    <source>
        <dbReference type="SAM" id="MobiDB-lite"/>
    </source>
</evidence>
<evidence type="ECO:0000313" key="13">
    <source>
        <dbReference type="EMBL" id="CBH25162.1"/>
    </source>
</evidence>
<dbReference type="InterPro" id="IPR039426">
    <property type="entry name" value="TonB-dep_rcpt-like"/>
</dbReference>
<comment type="similarity">
    <text evidence="8 9">Belongs to the TonB-dependent receptor family.</text>
</comment>
<dbReference type="PANTHER" id="PTHR40980">
    <property type="entry name" value="PLUG DOMAIN-CONTAINING PROTEIN"/>
    <property type="match status" value="1"/>
</dbReference>
<dbReference type="GO" id="GO:0009279">
    <property type="term" value="C:cell outer membrane"/>
    <property type="evidence" value="ECO:0007669"/>
    <property type="project" value="UniProtKB-SubCell"/>
</dbReference>
<evidence type="ECO:0000256" key="6">
    <source>
        <dbReference type="ARBA" id="ARBA00023136"/>
    </source>
</evidence>
<dbReference type="InterPro" id="IPR000531">
    <property type="entry name" value="Beta-barrel_TonB"/>
</dbReference>
<keyword evidence="4 8" id="KW-0812">Transmembrane</keyword>
<comment type="subcellular location">
    <subcellularLocation>
        <location evidence="1 8">Cell outer membrane</location>
        <topology evidence="1 8">Multi-pass membrane protein</topology>
    </subcellularLocation>
</comment>
<dbReference type="HOGENOM" id="CLU_006935_1_2_10"/>
<evidence type="ECO:0000256" key="1">
    <source>
        <dbReference type="ARBA" id="ARBA00004571"/>
    </source>
</evidence>
<reference evidence="14" key="2">
    <citation type="submission" date="2010-04" db="EMBL/GenBank/DDBJ databases">
        <title>Genome sequence of Salinibacter ruber M8.</title>
        <authorList>
            <consortium name="Genoscope"/>
        </authorList>
    </citation>
    <scope>NUCLEOTIDE SEQUENCE [LARGE SCALE GENOMIC DNA]</scope>
    <source>
        <strain evidence="14">M8</strain>
    </source>
</reference>
<dbReference type="NCBIfam" id="TIGR01782">
    <property type="entry name" value="TonB-Xanth-Caul"/>
    <property type="match status" value="1"/>
</dbReference>
<dbReference type="Proteomes" id="UP000000933">
    <property type="component" value="Chromosome"/>
</dbReference>
<gene>
    <name evidence="13" type="primary">cirA</name>
    <name evidence="13" type="ordered locus">SRM_02241</name>
</gene>
<sequence length="1021" mass="111234">MPCCPEKQTHRSGESRIEFLPQHSCTRMLLRYQSLLSSLLMLFLMGVAPASALAQSGGIVEGRVVDASSGAPLPGANVVVEGTSIGAATDANGRYELRDVPPGAQRLSVSFVSYQDTSTTVEIDAGETVTVDVELSSEVTRAGEVVVTGIRQSQMQSVRQKKQAVNVVDALSADDIGDLPEKNVAEAVQRLPGIVMTNDRTEGRFVSIRGGSADLNNVTLNGTTMASTTDSRATGLDLLPANMVSNITVTKAVTPDMSANAIGGSVNIETLTAFDRAGDFVFGTLRGMSHDQQVPGLRTLRDSRFPFKGSLTGGAKFGADDQFGALVTVSGSRRDFTTSGYKAENWNWANEANIQTTQGSKTLAVPEASEQIVESNRRRRVAVNTSFDWRPSEETAVYVRPYFTYTDEDKIDNELEYVLGDLSPSESARDNVVASGDNRFEFPHGYGSLDASLSEEEERLWGTSAGVEHDFANNVSLSASGSFSRGVFDFRKPDGEFQTPGDPDMASSDPDVSAPEPRAGGVADMSNFLFDFFPSDPNFLGSPQNYLMNKFEVDDQRNTENTYAAQTDVRIPFELGDAPGYLKTGGRFQYRSKDVDVNKAEYDFTGFGEDRLTLGDGYAAPRVQTQQLDNRLMPFANTQAFADGFFGGLCNPPADFTERNGGEECRASGSEFTFDGREIFEEDSENEEGIYAGYAMASVEFGALTALAGARVEHTSTSSTRFELLPGGETGSSTFESTYTNILPSVHLTYAVGDHLQFRGAWTNTIGRPDYDELASFREVEEENGEVSINQGNPDLDPYRSMNFDLSAEYYFENGGLVSLAGFYKRIDNAIYEDVRRDTDGPFDVPGVDGPIDEVEVTQPENADLGTVLGLEAAYQQPFTFLPSPLSGLGVNSNVTVTDSEVDVPDRGDLPFFQQADLVYNIIPYFQRSGFQARVAINHRGDYLLGLADRQVNDTWVKDRTTVDINASYQFESLLAQPTLMVQVENLTNEPEVEYAGGNEDHLSFHYLSGRTVSVGLSMEL</sequence>
<dbReference type="SUPFAM" id="SSF56935">
    <property type="entry name" value="Porins"/>
    <property type="match status" value="1"/>
</dbReference>
<reference evidence="13 14" key="1">
    <citation type="journal article" date="2010" name="ISME J.">
        <title>Fine-scale evolution: genomic, phenotypic and ecological differentiation in two coexisting Salinibacter ruber strains.</title>
        <authorList>
            <person name="Pena A."/>
            <person name="Teeling H."/>
            <person name="Huerta-Cepas J."/>
            <person name="Santos F."/>
            <person name="Yarza P."/>
            <person name="Brito-Echeverria J."/>
            <person name="Lucio M."/>
            <person name="Schmitt-Kopplin P."/>
            <person name="Meseguer I."/>
            <person name="Schenowitz C."/>
            <person name="Dossat C."/>
            <person name="Barbe V."/>
            <person name="Dopazo J."/>
            <person name="Rossello-Mora R."/>
            <person name="Schuler M."/>
            <person name="Glockner F.O."/>
            <person name="Amann R."/>
            <person name="Gabaldon T."/>
            <person name="Anton J."/>
        </authorList>
    </citation>
    <scope>NUCLEOTIDE SEQUENCE [LARGE SCALE GENOMIC DNA]</scope>
    <source>
        <strain evidence="13 14">M8</strain>
    </source>
</reference>
<evidence type="ECO:0000256" key="4">
    <source>
        <dbReference type="ARBA" id="ARBA00022692"/>
    </source>
</evidence>
<dbReference type="PATRIC" id="fig|761659.10.peg.2440"/>
<dbReference type="KEGG" id="srm:SRM_02241"/>
<accession>D5HAV7</accession>
<evidence type="ECO:0000256" key="5">
    <source>
        <dbReference type="ARBA" id="ARBA00023077"/>
    </source>
</evidence>
<keyword evidence="5 9" id="KW-0798">TonB box</keyword>
<dbReference type="Pfam" id="PF13715">
    <property type="entry name" value="CarbopepD_reg_2"/>
    <property type="match status" value="1"/>
</dbReference>
<name>D5HAV7_SALRM</name>
<feature type="domain" description="TonB-dependent receptor plug" evidence="12">
    <location>
        <begin position="162"/>
        <end position="264"/>
    </location>
</feature>
<dbReference type="InterPro" id="IPR037066">
    <property type="entry name" value="Plug_dom_sf"/>
</dbReference>
<keyword evidence="6 8" id="KW-0472">Membrane</keyword>
<dbReference type="InterPro" id="IPR010104">
    <property type="entry name" value="TonB_rcpt_bac"/>
</dbReference>
<dbReference type="Gene3D" id="2.40.170.20">
    <property type="entry name" value="TonB-dependent receptor, beta-barrel domain"/>
    <property type="match status" value="1"/>
</dbReference>
<dbReference type="SUPFAM" id="SSF49464">
    <property type="entry name" value="Carboxypeptidase regulatory domain-like"/>
    <property type="match status" value="1"/>
</dbReference>
<dbReference type="PROSITE" id="PS52016">
    <property type="entry name" value="TONB_DEPENDENT_REC_3"/>
    <property type="match status" value="1"/>
</dbReference>
<proteinExistence type="inferred from homology"/>
<dbReference type="Gene3D" id="2.170.130.10">
    <property type="entry name" value="TonB-dependent receptor, plug domain"/>
    <property type="match status" value="1"/>
</dbReference>
<keyword evidence="13" id="KW-0675">Receptor</keyword>
<feature type="region of interest" description="Disordered" evidence="10">
    <location>
        <begin position="492"/>
        <end position="518"/>
    </location>
</feature>
<feature type="domain" description="TonB-dependent receptor-like beta-barrel" evidence="11">
    <location>
        <begin position="533"/>
        <end position="987"/>
    </location>
</feature>
<organism evidence="13 14">
    <name type="scientific">Salinibacter ruber (strain M8)</name>
    <dbReference type="NCBI Taxonomy" id="761659"/>
    <lineage>
        <taxon>Bacteria</taxon>
        <taxon>Pseudomonadati</taxon>
        <taxon>Rhodothermota</taxon>
        <taxon>Rhodothermia</taxon>
        <taxon>Rhodothermales</taxon>
        <taxon>Salinibacteraceae</taxon>
        <taxon>Salinibacter</taxon>
    </lineage>
</organism>
<evidence type="ECO:0000256" key="3">
    <source>
        <dbReference type="ARBA" id="ARBA00022452"/>
    </source>
</evidence>
<evidence type="ECO:0000256" key="9">
    <source>
        <dbReference type="RuleBase" id="RU003357"/>
    </source>
</evidence>
<dbReference type="Pfam" id="PF00593">
    <property type="entry name" value="TonB_dep_Rec_b-barrel"/>
    <property type="match status" value="1"/>
</dbReference>
<keyword evidence="2 8" id="KW-0813">Transport</keyword>
<dbReference type="CDD" id="cd01347">
    <property type="entry name" value="ligand_gated_channel"/>
    <property type="match status" value="1"/>
</dbReference>
<dbReference type="Gene3D" id="2.60.40.1120">
    <property type="entry name" value="Carboxypeptidase-like, regulatory domain"/>
    <property type="match status" value="1"/>
</dbReference>
<dbReference type="Pfam" id="PF07715">
    <property type="entry name" value="Plug"/>
    <property type="match status" value="1"/>
</dbReference>
<dbReference type="InterPro" id="IPR036942">
    <property type="entry name" value="Beta-barrel_TonB_sf"/>
</dbReference>
<keyword evidence="7 8" id="KW-0998">Cell outer membrane</keyword>
<dbReference type="InterPro" id="IPR012910">
    <property type="entry name" value="Plug_dom"/>
</dbReference>
<evidence type="ECO:0000256" key="7">
    <source>
        <dbReference type="ARBA" id="ARBA00023237"/>
    </source>
</evidence>
<evidence type="ECO:0000259" key="12">
    <source>
        <dbReference type="Pfam" id="PF07715"/>
    </source>
</evidence>
<evidence type="ECO:0000313" key="14">
    <source>
        <dbReference type="Proteomes" id="UP000000933"/>
    </source>
</evidence>
<dbReference type="AlphaFoldDB" id="D5HAV7"/>
<evidence type="ECO:0000256" key="2">
    <source>
        <dbReference type="ARBA" id="ARBA00022448"/>
    </source>
</evidence>
<evidence type="ECO:0000259" key="11">
    <source>
        <dbReference type="Pfam" id="PF00593"/>
    </source>
</evidence>
<dbReference type="EMBL" id="FP565814">
    <property type="protein sequence ID" value="CBH25162.1"/>
    <property type="molecule type" value="Genomic_DNA"/>
</dbReference>